<feature type="transmembrane region" description="Helical" evidence="9">
    <location>
        <begin position="6"/>
        <end position="27"/>
    </location>
</feature>
<keyword evidence="4 8" id="KW-0479">Metal-binding</keyword>
<evidence type="ECO:0000256" key="2">
    <source>
        <dbReference type="ARBA" id="ARBA00005179"/>
    </source>
</evidence>
<keyword evidence="9" id="KW-0472">Membrane</keyword>
<accession>A0A1V8SZY6</accession>
<sequence>MANAVTSHPVIAAIVTIVVTLLGRFALKGYRVRKAVHDAPGPPHSWIWGHLLVMNELMTSGEVPIKVHPHVTPLAFRQKYKLGPYFYLDFWPFGPVMFCCADPELGAQFTTIHSTPKHPEVITTMQNIAGPGDLVSTSGSHWRKWRSVFNPGFAAQHLMSLVPGIVDDCKVFTEVLTGLAEAGKPFRMEEYATRLTIDVIGKVVLNMRFDTQTGSNPMVNALRDQIFWIPNDTAMDPFKPYYPRGIYHRWQNSRTINNYLGEVLDKRFQEILHENSADESTSPRERKRAIIDLAVESYDKETDSRTHQTTRLSSDFRRNAITQIRVFLFAGHDTTSAAICYALYYLSKDSAALSKIRHEHNTVLGPIDSTEEALKRDPYLISKLPYTTAVIKEVLRLNPAASSIRSADSQTHLTDPRTGEPLIMVPDMMLWLLHWSMHRDPEVWGPTVNTFNPDRFLPENSSTLPEAYWRPFERGIRNCIGQDLAMIESRVALALVVRQFEFTAAFDAVDQMAGDGTMYGKDPKYREGTQELLGDEAYPVLVGTAKPREGMPMRVKLA</sequence>
<reference evidence="11" key="1">
    <citation type="submission" date="2017-03" db="EMBL/GenBank/DDBJ databases">
        <title>Genomes of endolithic fungi from Antarctica.</title>
        <authorList>
            <person name="Coleine C."/>
            <person name="Masonjones S."/>
            <person name="Stajich J.E."/>
        </authorList>
    </citation>
    <scope>NUCLEOTIDE SEQUENCE [LARGE SCALE GENOMIC DNA]</scope>
    <source>
        <strain evidence="11">CCFEE 5527</strain>
    </source>
</reference>
<dbReference type="SUPFAM" id="SSF48264">
    <property type="entry name" value="Cytochrome P450"/>
    <property type="match status" value="1"/>
</dbReference>
<dbReference type="Pfam" id="PF00067">
    <property type="entry name" value="p450"/>
    <property type="match status" value="1"/>
</dbReference>
<proteinExistence type="predicted"/>
<organism evidence="10 11">
    <name type="scientific">Cryoendolithus antarcticus</name>
    <dbReference type="NCBI Taxonomy" id="1507870"/>
    <lineage>
        <taxon>Eukaryota</taxon>
        <taxon>Fungi</taxon>
        <taxon>Dikarya</taxon>
        <taxon>Ascomycota</taxon>
        <taxon>Pezizomycotina</taxon>
        <taxon>Dothideomycetes</taxon>
        <taxon>Dothideomycetidae</taxon>
        <taxon>Cladosporiales</taxon>
        <taxon>Cladosporiaceae</taxon>
        <taxon>Cryoendolithus</taxon>
    </lineage>
</organism>
<dbReference type="InterPro" id="IPR050121">
    <property type="entry name" value="Cytochrome_P450_monoxygenase"/>
</dbReference>
<comment type="caution">
    <text evidence="10">The sequence shown here is derived from an EMBL/GenBank/DDBJ whole genome shotgun (WGS) entry which is preliminary data.</text>
</comment>
<keyword evidence="5" id="KW-0560">Oxidoreductase</keyword>
<evidence type="ECO:0000313" key="11">
    <source>
        <dbReference type="Proteomes" id="UP000192596"/>
    </source>
</evidence>
<dbReference type="OrthoDB" id="10029320at2759"/>
<dbReference type="InParanoid" id="A0A1V8SZY6"/>
<evidence type="ECO:0000256" key="5">
    <source>
        <dbReference type="ARBA" id="ARBA00023002"/>
    </source>
</evidence>
<evidence type="ECO:0008006" key="12">
    <source>
        <dbReference type="Google" id="ProtNLM"/>
    </source>
</evidence>
<name>A0A1V8SZY6_9PEZI</name>
<dbReference type="GO" id="GO:0004497">
    <property type="term" value="F:monooxygenase activity"/>
    <property type="evidence" value="ECO:0007669"/>
    <property type="project" value="UniProtKB-KW"/>
</dbReference>
<evidence type="ECO:0000256" key="3">
    <source>
        <dbReference type="ARBA" id="ARBA00022617"/>
    </source>
</evidence>
<dbReference type="GO" id="GO:0016705">
    <property type="term" value="F:oxidoreductase activity, acting on paired donors, with incorporation or reduction of molecular oxygen"/>
    <property type="evidence" value="ECO:0007669"/>
    <property type="project" value="InterPro"/>
</dbReference>
<evidence type="ECO:0000256" key="6">
    <source>
        <dbReference type="ARBA" id="ARBA00023004"/>
    </source>
</evidence>
<keyword evidence="9" id="KW-0812">Transmembrane</keyword>
<keyword evidence="9" id="KW-1133">Transmembrane helix</keyword>
<dbReference type="CDD" id="cd11051">
    <property type="entry name" value="CYP59-like"/>
    <property type="match status" value="1"/>
</dbReference>
<keyword evidence="3 8" id="KW-0349">Heme</keyword>
<protein>
    <recommendedName>
        <fullName evidence="12">Cytochrome P450</fullName>
    </recommendedName>
</protein>
<comment type="cofactor">
    <cofactor evidence="1 8">
        <name>heme</name>
        <dbReference type="ChEBI" id="CHEBI:30413"/>
    </cofactor>
</comment>
<keyword evidence="7" id="KW-0503">Monooxygenase</keyword>
<dbReference type="EMBL" id="NAJO01000021">
    <property type="protein sequence ID" value="OQO04581.1"/>
    <property type="molecule type" value="Genomic_DNA"/>
</dbReference>
<dbReference type="InterPro" id="IPR002401">
    <property type="entry name" value="Cyt_P450_E_grp-I"/>
</dbReference>
<dbReference type="PRINTS" id="PR00463">
    <property type="entry name" value="EP450I"/>
</dbReference>
<evidence type="ECO:0000313" key="10">
    <source>
        <dbReference type="EMBL" id="OQO04581.1"/>
    </source>
</evidence>
<evidence type="ECO:0000256" key="7">
    <source>
        <dbReference type="ARBA" id="ARBA00023033"/>
    </source>
</evidence>
<dbReference type="Proteomes" id="UP000192596">
    <property type="component" value="Unassembled WGS sequence"/>
</dbReference>
<dbReference type="InterPro" id="IPR001128">
    <property type="entry name" value="Cyt_P450"/>
</dbReference>
<gene>
    <name evidence="10" type="ORF">B0A48_09503</name>
</gene>
<comment type="pathway">
    <text evidence="2">Secondary metabolite biosynthesis.</text>
</comment>
<dbReference type="InterPro" id="IPR036396">
    <property type="entry name" value="Cyt_P450_sf"/>
</dbReference>
<dbReference type="STRING" id="1507870.A0A1V8SZY6"/>
<dbReference type="GO" id="GO:0005506">
    <property type="term" value="F:iron ion binding"/>
    <property type="evidence" value="ECO:0007669"/>
    <property type="project" value="InterPro"/>
</dbReference>
<keyword evidence="11" id="KW-1185">Reference proteome</keyword>
<dbReference type="PRINTS" id="PR00385">
    <property type="entry name" value="P450"/>
</dbReference>
<evidence type="ECO:0000256" key="1">
    <source>
        <dbReference type="ARBA" id="ARBA00001971"/>
    </source>
</evidence>
<feature type="binding site" description="axial binding residue" evidence="8">
    <location>
        <position position="479"/>
    </location>
    <ligand>
        <name>heme</name>
        <dbReference type="ChEBI" id="CHEBI:30413"/>
    </ligand>
    <ligandPart>
        <name>Fe</name>
        <dbReference type="ChEBI" id="CHEBI:18248"/>
    </ligandPart>
</feature>
<dbReference type="Gene3D" id="1.10.630.10">
    <property type="entry name" value="Cytochrome P450"/>
    <property type="match status" value="1"/>
</dbReference>
<evidence type="ECO:0000256" key="9">
    <source>
        <dbReference type="SAM" id="Phobius"/>
    </source>
</evidence>
<keyword evidence="6 8" id="KW-0408">Iron</keyword>
<evidence type="ECO:0000256" key="8">
    <source>
        <dbReference type="PIRSR" id="PIRSR602401-1"/>
    </source>
</evidence>
<dbReference type="AlphaFoldDB" id="A0A1V8SZY6"/>
<dbReference type="GO" id="GO:0020037">
    <property type="term" value="F:heme binding"/>
    <property type="evidence" value="ECO:0007669"/>
    <property type="project" value="InterPro"/>
</dbReference>
<dbReference type="PANTHER" id="PTHR24305:SF107">
    <property type="entry name" value="P450, PUTATIVE (EUROFUNG)-RELATED"/>
    <property type="match status" value="1"/>
</dbReference>
<evidence type="ECO:0000256" key="4">
    <source>
        <dbReference type="ARBA" id="ARBA00022723"/>
    </source>
</evidence>
<dbReference type="PANTHER" id="PTHR24305">
    <property type="entry name" value="CYTOCHROME P450"/>
    <property type="match status" value="1"/>
</dbReference>